<dbReference type="RefSeq" id="WP_065678926.1">
    <property type="nucleotide sequence ID" value="NZ_AP025462.1"/>
</dbReference>
<gene>
    <name evidence="1" type="ORF">VAT7223_01731</name>
</gene>
<dbReference type="Proteomes" id="UP000092876">
    <property type="component" value="Unassembled WGS sequence"/>
</dbReference>
<dbReference type="InterPro" id="IPR046653">
    <property type="entry name" value="DUF6765"/>
</dbReference>
<organism evidence="1 2">
    <name type="scientific">Vibrio atlanticus</name>
    <dbReference type="NCBI Taxonomy" id="693153"/>
    <lineage>
        <taxon>Bacteria</taxon>
        <taxon>Pseudomonadati</taxon>
        <taxon>Pseudomonadota</taxon>
        <taxon>Gammaproteobacteria</taxon>
        <taxon>Vibrionales</taxon>
        <taxon>Vibrionaceae</taxon>
        <taxon>Vibrio</taxon>
    </lineage>
</organism>
<reference evidence="2" key="1">
    <citation type="submission" date="2016-06" db="EMBL/GenBank/DDBJ databases">
        <authorList>
            <person name="Rodrigo-Torres Lidia"/>
            <person name="Arahal R.David."/>
        </authorList>
    </citation>
    <scope>NUCLEOTIDE SEQUENCE [LARGE SCALE GENOMIC DNA]</scope>
    <source>
        <strain evidence="2">CECT 7223</strain>
    </source>
</reference>
<accession>A0A1C3IQL7</accession>
<dbReference type="AlphaFoldDB" id="A0A1C3IQL7"/>
<dbReference type="EMBL" id="FLQP01000021">
    <property type="protein sequence ID" value="SBS63567.1"/>
    <property type="molecule type" value="Genomic_DNA"/>
</dbReference>
<evidence type="ECO:0000313" key="2">
    <source>
        <dbReference type="Proteomes" id="UP000092876"/>
    </source>
</evidence>
<protein>
    <submittedName>
        <fullName evidence="1">Uncharacterized protein</fullName>
    </submittedName>
</protein>
<dbReference type="GeneID" id="94235948"/>
<evidence type="ECO:0000313" key="1">
    <source>
        <dbReference type="EMBL" id="SBS63567.1"/>
    </source>
</evidence>
<sequence>MQIDMHYYGTYCLARTAGLSREASRIIATSAQFVDDNAKQNDISLEDASSCQVEATAHHTADVSNIDPDAQRQVWVPFHFLPGNEGDSFTERLMCRKNSAVARQMCDNHLAQSTKPYFLELLGVMAHVYADTFAHYGFSGVSSRRNRVDSDSFDFKDLNDDMHAYIVGKKDNFFARFNPFVRNIKSQLAQDLSGALGHGGVVTFPDRPYLTWSFDYESGENSGWRNNPETFLEYCQSLHTILSSVADTCSEHADLAQRQDWDQLAPKLQAILNYQAKGDERSLKWQGEAQSGDLFNFSEDIPEYRDWNEGFEALETGNSEEAMVHPIYRYYQAASYHRWYVLRELLPEHGLMVV</sequence>
<name>A0A1C3IQL7_9VIBR</name>
<proteinExistence type="predicted"/>
<dbReference type="Pfam" id="PF20551">
    <property type="entry name" value="DUF6765"/>
    <property type="match status" value="1"/>
</dbReference>